<evidence type="ECO:0000313" key="1">
    <source>
        <dbReference type="Ensembl" id="ENSLCAP00010017441.1"/>
    </source>
</evidence>
<dbReference type="Ensembl" id="ENSLCAT00010017810.1">
    <property type="protein sequence ID" value="ENSLCAP00010017441.1"/>
    <property type="gene ID" value="ENSLCAG00010008285.1"/>
</dbReference>
<reference evidence="2" key="1">
    <citation type="submission" date="2015-09" db="EMBL/GenBank/DDBJ databases">
        <authorList>
            <person name="Sai Rama Sridatta P."/>
        </authorList>
    </citation>
    <scope>NUCLEOTIDE SEQUENCE [LARGE SCALE GENOMIC DNA]</scope>
</reference>
<evidence type="ECO:0000313" key="2">
    <source>
        <dbReference type="Proteomes" id="UP000314980"/>
    </source>
</evidence>
<reference evidence="1" key="2">
    <citation type="submission" date="2025-08" db="UniProtKB">
        <authorList>
            <consortium name="Ensembl"/>
        </authorList>
    </citation>
    <scope>IDENTIFICATION</scope>
</reference>
<accession>A0A4W6CY49</accession>
<proteinExistence type="predicted"/>
<name>A0A4W6CY49_LATCA</name>
<dbReference type="InParanoid" id="A0A4W6CY49"/>
<dbReference type="AlphaFoldDB" id="A0A4W6CY49"/>
<sequence length="88" mass="9861">MLLELLYNAAALPCAPHAAAPIAQSGPTRNTPYLDQMAQIRVNETEHSMTSVCFIYICSYTENNGVIHNTWFNTATQEEKQCYISFVC</sequence>
<reference evidence="1" key="3">
    <citation type="submission" date="2025-09" db="UniProtKB">
        <authorList>
            <consortium name="Ensembl"/>
        </authorList>
    </citation>
    <scope>IDENTIFICATION</scope>
</reference>
<protein>
    <submittedName>
        <fullName evidence="1">Uncharacterized protein</fullName>
    </submittedName>
</protein>
<organism evidence="1 2">
    <name type="scientific">Lates calcarifer</name>
    <name type="common">Barramundi</name>
    <name type="synonym">Holocentrus calcarifer</name>
    <dbReference type="NCBI Taxonomy" id="8187"/>
    <lineage>
        <taxon>Eukaryota</taxon>
        <taxon>Metazoa</taxon>
        <taxon>Chordata</taxon>
        <taxon>Craniata</taxon>
        <taxon>Vertebrata</taxon>
        <taxon>Euteleostomi</taxon>
        <taxon>Actinopterygii</taxon>
        <taxon>Neopterygii</taxon>
        <taxon>Teleostei</taxon>
        <taxon>Neoteleostei</taxon>
        <taxon>Acanthomorphata</taxon>
        <taxon>Carangaria</taxon>
        <taxon>Carangaria incertae sedis</taxon>
        <taxon>Centropomidae</taxon>
        <taxon>Lates</taxon>
    </lineage>
</organism>
<keyword evidence="2" id="KW-1185">Reference proteome</keyword>
<dbReference type="Proteomes" id="UP000314980">
    <property type="component" value="Unassembled WGS sequence"/>
</dbReference>